<organism evidence="1 2">
    <name type="scientific">Vermiconidia calcicola</name>
    <dbReference type="NCBI Taxonomy" id="1690605"/>
    <lineage>
        <taxon>Eukaryota</taxon>
        <taxon>Fungi</taxon>
        <taxon>Dikarya</taxon>
        <taxon>Ascomycota</taxon>
        <taxon>Pezizomycotina</taxon>
        <taxon>Dothideomycetes</taxon>
        <taxon>Dothideomycetidae</taxon>
        <taxon>Mycosphaerellales</taxon>
        <taxon>Extremaceae</taxon>
        <taxon>Vermiconidia</taxon>
    </lineage>
</organism>
<reference evidence="1" key="1">
    <citation type="submission" date="2023-07" db="EMBL/GenBank/DDBJ databases">
        <title>Black Yeasts Isolated from many extreme environments.</title>
        <authorList>
            <person name="Coleine C."/>
            <person name="Stajich J.E."/>
            <person name="Selbmann L."/>
        </authorList>
    </citation>
    <scope>NUCLEOTIDE SEQUENCE</scope>
    <source>
        <strain evidence="1">CCFEE 5714</strain>
    </source>
</reference>
<evidence type="ECO:0000313" key="1">
    <source>
        <dbReference type="EMBL" id="KAK3686344.1"/>
    </source>
</evidence>
<sequence>MSGTTADLLGIPQELRLEILSYVLKRPQPTKVKPNMVLSTREIDALETLLSRPSRNSILLANREMYASGVDIFWRTNTFQFENISTLRLFIRNARTRISDGLTSIILGGASGFPSGPSLRALYHLPRLQELEIDVGWVVSTIQLEARDDALTTIPPQVFDRLNRLSARHSWLPDVVGSRIDIKGYATDIRSGLSNTCPFSMWGYGPPGQYLDGKAAAQWYEAQAAKYWNADIPCLNPPEQNWYFQWSMWARDWRGRDASGTVVITAMASIQASWRQVVDASDVRRSSQTISLANQDLLIFGGEIKPRQPVDNKLYRVPLTGGDKEEVNILESPSAPSPRVGSASTTVNGKTYLFSGRGGEAMAPIDENGTLQVLDVGNGGKGEWSTLVPANSAAPFPQARSYHAMTSDNNGTLYVHAGCPEKGRLSDLWAFDIAERQWTQLSAAPGPARGGASIAYLNGTLYRMNGFDGQSEQGFALDIYDVQANQWSSRTWDETGGPSARSVGTLLPVQVGGRDMLVTMFGECDPSSLGHQGAGRMLDDVWAYDVADETWRRVNAEGKKPQSRGWFAADVQRSKKEVVVHGGLAEDNTRLGDVWTLAFLNDTNK</sequence>
<gene>
    <name evidence="1" type="ORF">LTR37_019934</name>
</gene>
<dbReference type="EMBL" id="JAUTXU010000325">
    <property type="protein sequence ID" value="KAK3686344.1"/>
    <property type="molecule type" value="Genomic_DNA"/>
</dbReference>
<accession>A0ACC3ME13</accession>
<evidence type="ECO:0000313" key="2">
    <source>
        <dbReference type="Proteomes" id="UP001281147"/>
    </source>
</evidence>
<comment type="caution">
    <text evidence="1">The sequence shown here is derived from an EMBL/GenBank/DDBJ whole genome shotgun (WGS) entry which is preliminary data.</text>
</comment>
<name>A0ACC3ME13_9PEZI</name>
<proteinExistence type="predicted"/>
<protein>
    <submittedName>
        <fullName evidence="1">Uncharacterized protein</fullName>
    </submittedName>
</protein>
<keyword evidence="2" id="KW-1185">Reference proteome</keyword>
<dbReference type="Proteomes" id="UP001281147">
    <property type="component" value="Unassembled WGS sequence"/>
</dbReference>